<dbReference type="InterPro" id="IPR012910">
    <property type="entry name" value="Plug_dom"/>
</dbReference>
<dbReference type="InterPro" id="IPR037066">
    <property type="entry name" value="Plug_dom_sf"/>
</dbReference>
<dbReference type="PANTHER" id="PTHR32552">
    <property type="entry name" value="FERRICHROME IRON RECEPTOR-RELATED"/>
    <property type="match status" value="1"/>
</dbReference>
<protein>
    <submittedName>
        <fullName evidence="18">Iron complex outermembrane receptor protein</fullName>
    </submittedName>
</protein>
<feature type="domain" description="TonB-dependent receptor plug" evidence="17">
    <location>
        <begin position="84"/>
        <end position="186"/>
    </location>
</feature>
<gene>
    <name evidence="18" type="ORF">FHS25_003506</name>
</gene>
<dbReference type="SUPFAM" id="SSF56935">
    <property type="entry name" value="Porins"/>
    <property type="match status" value="1"/>
</dbReference>
<keyword evidence="19" id="KW-1185">Reference proteome</keyword>
<evidence type="ECO:0000313" key="19">
    <source>
        <dbReference type="Proteomes" id="UP000542811"/>
    </source>
</evidence>
<evidence type="ECO:0000256" key="3">
    <source>
        <dbReference type="ARBA" id="ARBA00022448"/>
    </source>
</evidence>
<evidence type="ECO:0000256" key="5">
    <source>
        <dbReference type="ARBA" id="ARBA00022496"/>
    </source>
</evidence>
<keyword evidence="9" id="KW-0406">Ion transport</keyword>
<keyword evidence="8" id="KW-0408">Iron</keyword>
<evidence type="ECO:0000256" key="12">
    <source>
        <dbReference type="ARBA" id="ARBA00023170"/>
    </source>
</evidence>
<dbReference type="Gene3D" id="2.40.170.20">
    <property type="entry name" value="TonB-dependent receptor, beta-barrel domain"/>
    <property type="match status" value="1"/>
</dbReference>
<dbReference type="EMBL" id="JACHXX010000004">
    <property type="protein sequence ID" value="MBB3163028.1"/>
    <property type="molecule type" value="Genomic_DNA"/>
</dbReference>
<evidence type="ECO:0000256" key="10">
    <source>
        <dbReference type="ARBA" id="ARBA00023077"/>
    </source>
</evidence>
<dbReference type="Proteomes" id="UP000542811">
    <property type="component" value="Unassembled WGS sequence"/>
</dbReference>
<comment type="subcellular location">
    <subcellularLocation>
        <location evidence="1 14">Cell outer membrane</location>
        <topology evidence="1 14">Multi-pass membrane protein</topology>
    </subcellularLocation>
</comment>
<keyword evidence="12 18" id="KW-0675">Receptor</keyword>
<keyword evidence="10 15" id="KW-0798">TonB box</keyword>
<keyword evidence="11 14" id="KW-0472">Membrane</keyword>
<dbReference type="InterPro" id="IPR000531">
    <property type="entry name" value="Beta-barrel_TonB"/>
</dbReference>
<dbReference type="RefSeq" id="WP_077980615.1">
    <property type="nucleotide sequence ID" value="NZ_JAAXQR010000010.1"/>
</dbReference>
<dbReference type="Gene3D" id="2.170.130.10">
    <property type="entry name" value="TonB-dependent receptor, plug domain"/>
    <property type="match status" value="1"/>
</dbReference>
<reference evidence="18 19" key="1">
    <citation type="submission" date="2020-08" db="EMBL/GenBank/DDBJ databases">
        <title>Genomic Encyclopedia of Type Strains, Phase III (KMG-III): the genomes of soil and plant-associated and newly described type strains.</title>
        <authorList>
            <person name="Whitman W."/>
        </authorList>
    </citation>
    <scope>NUCLEOTIDE SEQUENCE [LARGE SCALE GENOMIC DNA]</scope>
    <source>
        <strain evidence="18 19">CECT 8280</strain>
    </source>
</reference>
<dbReference type="Pfam" id="PF00593">
    <property type="entry name" value="TonB_dep_Rec_b-barrel"/>
    <property type="match status" value="1"/>
</dbReference>
<dbReference type="Pfam" id="PF07715">
    <property type="entry name" value="Plug"/>
    <property type="match status" value="1"/>
</dbReference>
<dbReference type="InterPro" id="IPR036942">
    <property type="entry name" value="Beta-barrel_TonB_sf"/>
</dbReference>
<comment type="similarity">
    <text evidence="2 14 15">Belongs to the TonB-dependent receptor family.</text>
</comment>
<evidence type="ECO:0000256" key="6">
    <source>
        <dbReference type="ARBA" id="ARBA00022692"/>
    </source>
</evidence>
<evidence type="ECO:0000256" key="14">
    <source>
        <dbReference type="PROSITE-ProRule" id="PRU01360"/>
    </source>
</evidence>
<comment type="caution">
    <text evidence="18">The sequence shown here is derived from an EMBL/GenBank/DDBJ whole genome shotgun (WGS) entry which is preliminary data.</text>
</comment>
<evidence type="ECO:0000259" key="16">
    <source>
        <dbReference type="Pfam" id="PF00593"/>
    </source>
</evidence>
<keyword evidence="6 14" id="KW-0812">Transmembrane</keyword>
<dbReference type="InterPro" id="IPR010105">
    <property type="entry name" value="TonB_sidphr_rcpt"/>
</dbReference>
<dbReference type="InterPro" id="IPR039426">
    <property type="entry name" value="TonB-dep_rcpt-like"/>
</dbReference>
<dbReference type="CDD" id="cd01347">
    <property type="entry name" value="ligand_gated_channel"/>
    <property type="match status" value="1"/>
</dbReference>
<dbReference type="PROSITE" id="PS52016">
    <property type="entry name" value="TONB_DEPENDENT_REC_3"/>
    <property type="match status" value="1"/>
</dbReference>
<feature type="domain" description="TonB-dependent receptor-like beta-barrel" evidence="16">
    <location>
        <begin position="259"/>
        <end position="694"/>
    </location>
</feature>
<evidence type="ECO:0000313" key="18">
    <source>
        <dbReference type="EMBL" id="MBB3163028.1"/>
    </source>
</evidence>
<name>A0ABR6G9S3_9HYPH</name>
<evidence type="ECO:0000256" key="1">
    <source>
        <dbReference type="ARBA" id="ARBA00004571"/>
    </source>
</evidence>
<accession>A0ABR6G9S3</accession>
<evidence type="ECO:0000256" key="11">
    <source>
        <dbReference type="ARBA" id="ARBA00023136"/>
    </source>
</evidence>
<evidence type="ECO:0000259" key="17">
    <source>
        <dbReference type="Pfam" id="PF07715"/>
    </source>
</evidence>
<keyword evidence="3 14" id="KW-0813">Transport</keyword>
<evidence type="ECO:0000256" key="15">
    <source>
        <dbReference type="RuleBase" id="RU003357"/>
    </source>
</evidence>
<evidence type="ECO:0000256" key="7">
    <source>
        <dbReference type="ARBA" id="ARBA00022729"/>
    </source>
</evidence>
<organism evidence="18 19">
    <name type="scientific">Rhizobium laguerreae</name>
    <dbReference type="NCBI Taxonomy" id="1076926"/>
    <lineage>
        <taxon>Bacteria</taxon>
        <taxon>Pseudomonadati</taxon>
        <taxon>Pseudomonadota</taxon>
        <taxon>Alphaproteobacteria</taxon>
        <taxon>Hyphomicrobiales</taxon>
        <taxon>Rhizobiaceae</taxon>
        <taxon>Rhizobium/Agrobacterium group</taxon>
        <taxon>Rhizobium</taxon>
    </lineage>
</organism>
<keyword evidence="4 14" id="KW-1134">Transmembrane beta strand</keyword>
<sequence>MAYVFLNVSNNLLTIYRETLFATTAILLIGVAVPPAFAQTASADANATALEPIVIQGAASDSKTDRTSVTAKNSAGATKISTPLVETPRSISVTTEKEIEQRGAQTVIEAVRYSAGVTTGTSGFDPRFDQIYIRGYNATTVGDYRDGLRQPYINYGTFRTEPYQLQRVEVIKGPVSVLYGSGSPGGLVNKISKLPTEEPIREVGISYGTEDRVQGMFDFGGPISEDNEDFLYRIVGVARRGDTNFDIADDRYLLAPSFTWRPDEGTSFTVYGLAQADETDSNVGAITTSDGRILDIRASDPDYDYQKVKQQQVGYQFEHEFDNGLTFRQNLRYSHLDLRARYLGVSSWTGTVAHRGTNAIRDEMNVFQVDNQLEAKFDTGPLAHTMLFGLDYTNLQSSFGYGAGAADPAFDFDIANPTYGVSGATPDYNVLASDADMRQVGIYVMDQIEVGNWRFNLGGRQTWVNQTRDATLPTVSSEEVDKNAFSVQAGALYLFDNGIAPFVSYATSFDPVTNRSATNTILPPTKGEQYEVGVKYQPPGSDILLSAVAYHIVEQNKPRLADPLTFAYDSQGEVTGKGIELEARAAIADGLDIIAAYTYNDSEVTGGNNVGNTPAITPTHIASLWANYTFQESNPFNGLSVGAGVRYIGETWTDVANTSKNPATFYVDASASYDFGAVDKKYEGLTAAFNIRNIADERETVCEEGFCYLGQGRNMTGTLKYRW</sequence>
<evidence type="ECO:0000256" key="9">
    <source>
        <dbReference type="ARBA" id="ARBA00023065"/>
    </source>
</evidence>
<evidence type="ECO:0000256" key="2">
    <source>
        <dbReference type="ARBA" id="ARBA00009810"/>
    </source>
</evidence>
<evidence type="ECO:0000256" key="4">
    <source>
        <dbReference type="ARBA" id="ARBA00022452"/>
    </source>
</evidence>
<keyword evidence="13 14" id="KW-0998">Cell outer membrane</keyword>
<dbReference type="NCBIfam" id="TIGR01783">
    <property type="entry name" value="TonB-siderophor"/>
    <property type="match status" value="1"/>
</dbReference>
<evidence type="ECO:0000256" key="13">
    <source>
        <dbReference type="ARBA" id="ARBA00023237"/>
    </source>
</evidence>
<keyword evidence="7" id="KW-0732">Signal</keyword>
<keyword evidence="5" id="KW-0410">Iron transport</keyword>
<dbReference type="PANTHER" id="PTHR32552:SF68">
    <property type="entry name" value="FERRICHROME OUTER MEMBRANE TRANSPORTER_PHAGE RECEPTOR"/>
    <property type="match status" value="1"/>
</dbReference>
<proteinExistence type="inferred from homology"/>
<evidence type="ECO:0000256" key="8">
    <source>
        <dbReference type="ARBA" id="ARBA00023004"/>
    </source>
</evidence>